<dbReference type="GO" id="GO:0008033">
    <property type="term" value="P:tRNA processing"/>
    <property type="evidence" value="ECO:0007669"/>
    <property type="project" value="UniProtKB-KW"/>
</dbReference>
<feature type="domain" description="tRNA wybutosine-synthesizing protein" evidence="11">
    <location>
        <begin position="307"/>
        <end position="499"/>
    </location>
</feature>
<sequence length="805" mass="86097">MSTAPAAVFRRFSALVSLHLLYVSCHTAFPSSWLQLMAVAHPCSTPACHLAFRVSAAQGSSSPIFACAALAFLAGQRCPSCFTLRTLSGEKPWRTARTCKQLPLRTFVDCSPAFAVSRLVLPWHGAGALSARRPEHTGRRLSVAHRFALPAVSTLSSAVYSPLSRPTSFSVRPSPRRLLGVSATPARRIWSSQRATSQIRAGTAPAWQASFLPATRDGGTKTVFDERKDAALAAIAPREPSPESRYTTQEDTRMVPLSLPPASFRPPRPRLASSRTGERDEDRRGDDNAGNGEEGRAGAADRLGRPTGHRRDKSRKGSVDEEIRPLLDTINRLKNFYTASSCAGRVLLVGTPARSHASPEQPTPLSLSAASSARLPSCSPSGSASLSQAASPAAPRAPASSSATDAAQQEPPGASQKTGDEPAEGQLGEDGRRKKHSFVFLLNHHQTVDARRLLHAIVACPIPCDEIWLKVESPILHICCRSLADALNLMRVARAYTHRAVLLHASSLSPVSPESAETRSGASAAECAPTNAAFSSAASPCHGEQSEEQEALRLPDARRESGFEERDGSAEPRTAAGDTRKRETHEADASRRRGRATKDEERGRDNGRYIVELSNGGRVAMPVLLDSATWIAPLPSPFKERAMARHSAVDCGGNAGDACVCISSPEAEVRGGRGADQSVTQSQARENLDSVDTRAAEDEHVATGQARSGESPAVGAPSRGRPQSAASSHAAAQAGSGTRASLEGADRERSRGDRGDETGKEAQEDTVWERWEALAARCNKALEESRSRFFQLEKELNEMAERNSG</sequence>
<evidence type="ECO:0000256" key="7">
    <source>
        <dbReference type="ARBA" id="ARBA00030554"/>
    </source>
</evidence>
<dbReference type="PANTHER" id="PTHR48418">
    <property type="entry name" value="TRNA WYBUTOSINE-SYNTHESIZING PROTEIN 3"/>
    <property type="match status" value="1"/>
</dbReference>
<dbReference type="InterPro" id="IPR003827">
    <property type="entry name" value="tRNA_yW-synthesising"/>
</dbReference>
<keyword evidence="5" id="KW-0949">S-adenosyl-L-methionine</keyword>
<dbReference type="GO" id="GO:0008168">
    <property type="term" value="F:methyltransferase activity"/>
    <property type="evidence" value="ECO:0007669"/>
    <property type="project" value="UniProtKB-KW"/>
</dbReference>
<comment type="catalytic activity">
    <reaction evidence="8">
        <text>4-demethyl-7-[(3S)-3-amino-3-carboxypropyl]wyosine(37) in tRNA(Phe) + S-adenosyl-L-methionine = 7-[(3S)-3-amino-3-carboxypropyl]wyosine(37) in tRNA(Phe) + S-adenosyl-L-homocysteine + H(+)</text>
        <dbReference type="Rhea" id="RHEA:36635"/>
        <dbReference type="Rhea" id="RHEA-COMP:10378"/>
        <dbReference type="Rhea" id="RHEA-COMP:10379"/>
        <dbReference type="ChEBI" id="CHEBI:15378"/>
        <dbReference type="ChEBI" id="CHEBI:57856"/>
        <dbReference type="ChEBI" id="CHEBI:59789"/>
        <dbReference type="ChEBI" id="CHEBI:73543"/>
        <dbReference type="ChEBI" id="CHEBI:73550"/>
        <dbReference type="EC" id="2.1.1.282"/>
    </reaction>
</comment>
<feature type="compositionally biased region" description="Basic and acidic residues" evidence="9">
    <location>
        <begin position="686"/>
        <end position="701"/>
    </location>
</feature>
<organism evidence="12 13">
    <name type="scientific">Besnoitia besnoiti</name>
    <name type="common">Apicomplexan protozoan</name>
    <dbReference type="NCBI Taxonomy" id="94643"/>
    <lineage>
        <taxon>Eukaryota</taxon>
        <taxon>Sar</taxon>
        <taxon>Alveolata</taxon>
        <taxon>Apicomplexa</taxon>
        <taxon>Conoidasida</taxon>
        <taxon>Coccidia</taxon>
        <taxon>Eucoccidiorida</taxon>
        <taxon>Eimeriorina</taxon>
        <taxon>Sarcocystidae</taxon>
        <taxon>Besnoitia</taxon>
    </lineage>
</organism>
<feature type="compositionally biased region" description="Basic and acidic residues" evidence="9">
    <location>
        <begin position="276"/>
        <end position="287"/>
    </location>
</feature>
<gene>
    <name evidence="12" type="ORF">BESB_059340</name>
</gene>
<evidence type="ECO:0000256" key="3">
    <source>
        <dbReference type="ARBA" id="ARBA00022603"/>
    </source>
</evidence>
<evidence type="ECO:0000313" key="13">
    <source>
        <dbReference type="Proteomes" id="UP000224006"/>
    </source>
</evidence>
<dbReference type="InterPro" id="IPR036602">
    <property type="entry name" value="tRNA_yW-synthesising-like_sf"/>
</dbReference>
<keyword evidence="3" id="KW-0489">Methyltransferase</keyword>
<evidence type="ECO:0000256" key="10">
    <source>
        <dbReference type="SAM" id="SignalP"/>
    </source>
</evidence>
<feature type="region of interest" description="Disordered" evidence="9">
    <location>
        <begin position="667"/>
        <end position="768"/>
    </location>
</feature>
<comment type="caution">
    <text evidence="12">The sequence shown here is derived from an EMBL/GenBank/DDBJ whole genome shotgun (WGS) entry which is preliminary data.</text>
</comment>
<dbReference type="GO" id="GO:0032259">
    <property type="term" value="P:methylation"/>
    <property type="evidence" value="ECO:0007669"/>
    <property type="project" value="UniProtKB-KW"/>
</dbReference>
<feature type="compositionally biased region" description="Low complexity" evidence="9">
    <location>
        <begin position="723"/>
        <end position="737"/>
    </location>
</feature>
<dbReference type="SUPFAM" id="SSF111278">
    <property type="entry name" value="SSo0622-like"/>
    <property type="match status" value="1"/>
</dbReference>
<feature type="compositionally biased region" description="Basic and acidic residues" evidence="9">
    <location>
        <begin position="744"/>
        <end position="768"/>
    </location>
</feature>
<keyword evidence="6" id="KW-0819">tRNA processing</keyword>
<feature type="region of interest" description="Disordered" evidence="9">
    <location>
        <begin position="354"/>
        <end position="430"/>
    </location>
</feature>
<reference evidence="12 13" key="1">
    <citation type="submission" date="2017-09" db="EMBL/GenBank/DDBJ databases">
        <title>Genome sequencing of Besnoitia besnoiti strain Bb-Ger1.</title>
        <authorList>
            <person name="Schares G."/>
            <person name="Venepally P."/>
            <person name="Lorenzi H.A."/>
        </authorList>
    </citation>
    <scope>NUCLEOTIDE SEQUENCE [LARGE SCALE GENOMIC DNA]</scope>
    <source>
        <strain evidence="12 13">Bb-Ger1</strain>
    </source>
</reference>
<feature type="compositionally biased region" description="Basic and acidic residues" evidence="9">
    <location>
        <begin position="550"/>
        <end position="570"/>
    </location>
</feature>
<evidence type="ECO:0000256" key="8">
    <source>
        <dbReference type="ARBA" id="ARBA00049202"/>
    </source>
</evidence>
<keyword evidence="10" id="KW-0732">Signal</keyword>
<keyword evidence="4" id="KW-0808">Transferase</keyword>
<dbReference type="Proteomes" id="UP000224006">
    <property type="component" value="Chromosome V"/>
</dbReference>
<dbReference type="AlphaFoldDB" id="A0A2A9MHH9"/>
<dbReference type="PANTHER" id="PTHR48418:SF1">
    <property type="entry name" value="TRNA WYBUTOSINE-SYNTHESIZING PROTEIN 3"/>
    <property type="match status" value="1"/>
</dbReference>
<evidence type="ECO:0000259" key="11">
    <source>
        <dbReference type="Pfam" id="PF02676"/>
    </source>
</evidence>
<dbReference type="GeneID" id="40310862"/>
<dbReference type="Gene3D" id="3.30.1960.10">
    <property type="entry name" value="tRNA wybutosine-synthesizing-like"/>
    <property type="match status" value="2"/>
</dbReference>
<dbReference type="KEGG" id="bbes:BESB_059340"/>
<evidence type="ECO:0000256" key="4">
    <source>
        <dbReference type="ARBA" id="ARBA00022679"/>
    </source>
</evidence>
<name>A0A2A9MHH9_BESBE</name>
<evidence type="ECO:0000313" key="12">
    <source>
        <dbReference type="EMBL" id="PFH35047.1"/>
    </source>
</evidence>
<comment type="similarity">
    <text evidence="1">Belongs to the TYW3 family.</text>
</comment>
<dbReference type="VEuPathDB" id="ToxoDB:BESB_059340"/>
<dbReference type="EC" id="2.1.1.282" evidence="2"/>
<keyword evidence="13" id="KW-1185">Reference proteome</keyword>
<evidence type="ECO:0000256" key="6">
    <source>
        <dbReference type="ARBA" id="ARBA00022694"/>
    </source>
</evidence>
<evidence type="ECO:0000256" key="9">
    <source>
        <dbReference type="SAM" id="MobiDB-lite"/>
    </source>
</evidence>
<feature type="compositionally biased region" description="Basic and acidic residues" evidence="9">
    <location>
        <begin position="578"/>
        <end position="603"/>
    </location>
</feature>
<evidence type="ECO:0000256" key="1">
    <source>
        <dbReference type="ARBA" id="ARBA00008569"/>
    </source>
</evidence>
<evidence type="ECO:0000256" key="2">
    <source>
        <dbReference type="ARBA" id="ARBA00012750"/>
    </source>
</evidence>
<feature type="compositionally biased region" description="Low complexity" evidence="9">
    <location>
        <begin position="364"/>
        <end position="407"/>
    </location>
</feature>
<proteinExistence type="inferred from homology"/>
<feature type="region of interest" description="Disordered" evidence="9">
    <location>
        <begin position="231"/>
        <end position="320"/>
    </location>
</feature>
<dbReference type="Pfam" id="PF02676">
    <property type="entry name" value="TYW3"/>
    <property type="match status" value="1"/>
</dbReference>
<protein>
    <recommendedName>
        <fullName evidence="2">tRNA(Phe) 7-[(3-amino-3-carboxypropyl)-4-demethylwyosine(37)-N(4)]-methyltransferase</fullName>
        <ecNumber evidence="2">2.1.1.282</ecNumber>
    </recommendedName>
    <alternativeName>
        <fullName evidence="7">tRNA(Phe) 7-((3-amino-3-carboxypropyl)-4-demethylwyosine(37)-N(4))-methyltransferase</fullName>
    </alternativeName>
</protein>
<accession>A0A2A9MHH9</accession>
<dbReference type="EMBL" id="NWUJ01000005">
    <property type="protein sequence ID" value="PFH35047.1"/>
    <property type="molecule type" value="Genomic_DNA"/>
</dbReference>
<dbReference type="OrthoDB" id="263283at2759"/>
<feature type="region of interest" description="Disordered" evidence="9">
    <location>
        <begin position="535"/>
        <end position="603"/>
    </location>
</feature>
<feature type="chain" id="PRO_5013264729" description="tRNA(Phe) 7-[(3-amino-3-carboxypropyl)-4-demethylwyosine(37)-N(4)]-methyltransferase" evidence="10">
    <location>
        <begin position="29"/>
        <end position="805"/>
    </location>
</feature>
<dbReference type="RefSeq" id="XP_029219056.1">
    <property type="nucleotide sequence ID" value="XM_029364348.1"/>
</dbReference>
<evidence type="ECO:0000256" key="5">
    <source>
        <dbReference type="ARBA" id="ARBA00022691"/>
    </source>
</evidence>
<feature type="signal peptide" evidence="10">
    <location>
        <begin position="1"/>
        <end position="28"/>
    </location>
</feature>